<feature type="compositionally biased region" description="Pro residues" evidence="1">
    <location>
        <begin position="413"/>
        <end position="443"/>
    </location>
</feature>
<dbReference type="AlphaFoldDB" id="A0AAE1LP42"/>
<sequence>MTEVTGVAPVCKTDGVVVVGAALHEHLRVRCRVAADPADAVSFFWQFNNSGNTYDVQESRPGPMTADLEYTALSERDYGTLACWATNEVGRQQEPCMFRVVQASAPGAVTNCSVVVSSQTGRLDVGCLPGHPGGLPQWFSLILLESHSGRVLFNSTTGEVDAEPAWSLDPSILSGQAPGSGPRGPVSLVVRAHNLKGHSAPAVLDDKLTRAGLNRDQLPELILGGPGGGSGLVGVAAVVLGILLPLGLLGLAVVVLVVRRRNALGALHNGHLDKVGHPGHNGAGHLGGLAGLAGLPGHKGGAAGCGGGAAGPGRRNSSLEINDGDQRYVVSYTLKAAQGQPDSKAPRAQLRPDILNTPRAAGAEPHPTRPDSLGTGDHGLAASLTASLTASALARRTLSPTSPGSGVSRPLGVPSPPERTPPPAPGLGGPLPLPLGLPSPSPAPHQTLNGSLRRNKGLFIATSIPGPESCV</sequence>
<keyword evidence="5" id="KW-1185">Reference proteome</keyword>
<dbReference type="EMBL" id="JAHWGI010001240">
    <property type="protein sequence ID" value="KAK3925699.1"/>
    <property type="molecule type" value="Genomic_DNA"/>
</dbReference>
<accession>A0AAE1LP42</accession>
<reference evidence="4" key="1">
    <citation type="submission" date="2021-07" db="EMBL/GenBank/DDBJ databases">
        <authorList>
            <person name="Catto M.A."/>
            <person name="Jacobson A."/>
            <person name="Kennedy G."/>
            <person name="Labadie P."/>
            <person name="Hunt B.G."/>
            <person name="Srinivasan R."/>
        </authorList>
    </citation>
    <scope>NUCLEOTIDE SEQUENCE</scope>
    <source>
        <strain evidence="4">PL_HMW_Pooled</strain>
        <tissue evidence="4">Head</tissue>
    </source>
</reference>
<dbReference type="PROSITE" id="PS50835">
    <property type="entry name" value="IG_LIKE"/>
    <property type="match status" value="1"/>
</dbReference>
<feature type="region of interest" description="Disordered" evidence="1">
    <location>
        <begin position="397"/>
        <end position="454"/>
    </location>
</feature>
<proteinExistence type="predicted"/>
<reference evidence="4" key="2">
    <citation type="journal article" date="2023" name="BMC Genomics">
        <title>Pest status, molecular evolution, and epigenetic factors derived from the genome assembly of Frankliniella fusca, a thysanopteran phytovirus vector.</title>
        <authorList>
            <person name="Catto M.A."/>
            <person name="Labadie P.E."/>
            <person name="Jacobson A.L."/>
            <person name="Kennedy G.G."/>
            <person name="Srinivasan R."/>
            <person name="Hunt B.G."/>
        </authorList>
    </citation>
    <scope>NUCLEOTIDE SEQUENCE</scope>
    <source>
        <strain evidence="4">PL_HMW_Pooled</strain>
    </source>
</reference>
<protein>
    <submittedName>
        <fullName evidence="4">Neural cell adhesion molecule 1</fullName>
    </submittedName>
</protein>
<dbReference type="SUPFAM" id="SSF48726">
    <property type="entry name" value="Immunoglobulin"/>
    <property type="match status" value="1"/>
</dbReference>
<gene>
    <name evidence="4" type="ORF">KUF71_013948</name>
</gene>
<dbReference type="InterPro" id="IPR007110">
    <property type="entry name" value="Ig-like_dom"/>
</dbReference>
<dbReference type="PANTHER" id="PTHR23278:SF19">
    <property type="entry name" value="OBSCURIN"/>
    <property type="match status" value="1"/>
</dbReference>
<feature type="region of interest" description="Disordered" evidence="1">
    <location>
        <begin position="357"/>
        <end position="379"/>
    </location>
</feature>
<dbReference type="Gene3D" id="2.60.40.10">
    <property type="entry name" value="Immunoglobulins"/>
    <property type="match status" value="1"/>
</dbReference>
<comment type="caution">
    <text evidence="4">The sequence shown here is derived from an EMBL/GenBank/DDBJ whole genome shotgun (WGS) entry which is preliminary data.</text>
</comment>
<keyword evidence="2" id="KW-1133">Transmembrane helix</keyword>
<keyword evidence="2" id="KW-0812">Transmembrane</keyword>
<evidence type="ECO:0000256" key="1">
    <source>
        <dbReference type="SAM" id="MobiDB-lite"/>
    </source>
</evidence>
<feature type="transmembrane region" description="Helical" evidence="2">
    <location>
        <begin position="232"/>
        <end position="258"/>
    </location>
</feature>
<evidence type="ECO:0000313" key="5">
    <source>
        <dbReference type="Proteomes" id="UP001219518"/>
    </source>
</evidence>
<keyword evidence="2" id="KW-0472">Membrane</keyword>
<feature type="domain" description="Ig-like" evidence="3">
    <location>
        <begin position="1"/>
        <end position="87"/>
    </location>
</feature>
<evidence type="ECO:0000256" key="2">
    <source>
        <dbReference type="SAM" id="Phobius"/>
    </source>
</evidence>
<evidence type="ECO:0000313" key="4">
    <source>
        <dbReference type="EMBL" id="KAK3925699.1"/>
    </source>
</evidence>
<name>A0AAE1LP42_9NEOP</name>
<dbReference type="PANTHER" id="PTHR23278">
    <property type="entry name" value="SIDESTEP PROTEIN"/>
    <property type="match status" value="1"/>
</dbReference>
<dbReference type="Proteomes" id="UP001219518">
    <property type="component" value="Unassembled WGS sequence"/>
</dbReference>
<dbReference type="InterPro" id="IPR036179">
    <property type="entry name" value="Ig-like_dom_sf"/>
</dbReference>
<organism evidence="4 5">
    <name type="scientific">Frankliniella fusca</name>
    <dbReference type="NCBI Taxonomy" id="407009"/>
    <lineage>
        <taxon>Eukaryota</taxon>
        <taxon>Metazoa</taxon>
        <taxon>Ecdysozoa</taxon>
        <taxon>Arthropoda</taxon>
        <taxon>Hexapoda</taxon>
        <taxon>Insecta</taxon>
        <taxon>Pterygota</taxon>
        <taxon>Neoptera</taxon>
        <taxon>Paraneoptera</taxon>
        <taxon>Thysanoptera</taxon>
        <taxon>Terebrantia</taxon>
        <taxon>Thripoidea</taxon>
        <taxon>Thripidae</taxon>
        <taxon>Frankliniella</taxon>
    </lineage>
</organism>
<dbReference type="InterPro" id="IPR013783">
    <property type="entry name" value="Ig-like_fold"/>
</dbReference>
<evidence type="ECO:0000259" key="3">
    <source>
        <dbReference type="PROSITE" id="PS50835"/>
    </source>
</evidence>